<reference evidence="1 2" key="1">
    <citation type="submission" date="2015-02" db="EMBL/GenBank/DDBJ databases">
        <title>Single-cell genomics of uncultivated deep-branching MTB reveals a conserved set of magnetosome genes.</title>
        <authorList>
            <person name="Kolinko S."/>
            <person name="Richter M."/>
            <person name="Glockner F.O."/>
            <person name="Brachmann A."/>
            <person name="Schuler D."/>
        </authorList>
    </citation>
    <scope>NUCLEOTIDE SEQUENCE [LARGE SCALE GENOMIC DNA]</scope>
    <source>
        <strain evidence="1">TM-1</strain>
    </source>
</reference>
<sequence>MLMLLGAFIKSKKEAFQLFVIKINNKLVIKEGVRTNRILLILPHCLQVDKCDIRITHNIYNCKRCGRCKMKDLIGIAEGKQLNLYVATGGSMARKIVYEHRPKAVIAVACERDLSSGIVDSYPLPVLGIQNERPFGPCFNTTVDTTKVEEAINIFC</sequence>
<dbReference type="InterPro" id="IPR002829">
    <property type="entry name" value="DUF116"/>
</dbReference>
<protein>
    <submittedName>
        <fullName evidence="1">Protein containing DUF116</fullName>
    </submittedName>
</protein>
<dbReference type="AlphaFoldDB" id="A0A0F3GXY8"/>
<dbReference type="PANTHER" id="PTHR43801:SF1">
    <property type="entry name" value="POLYPRENYL SYNTHETASE"/>
    <property type="match status" value="1"/>
</dbReference>
<evidence type="ECO:0000313" key="1">
    <source>
        <dbReference type="EMBL" id="KJU85573.1"/>
    </source>
</evidence>
<comment type="caution">
    <text evidence="1">The sequence shown here is derived from an EMBL/GenBank/DDBJ whole genome shotgun (WGS) entry which is preliminary data.</text>
</comment>
<dbReference type="Proteomes" id="UP000033423">
    <property type="component" value="Unassembled WGS sequence"/>
</dbReference>
<keyword evidence="2" id="KW-1185">Reference proteome</keyword>
<accession>A0A0F3GXY8</accession>
<proteinExistence type="predicted"/>
<dbReference type="Pfam" id="PF01976">
    <property type="entry name" value="DUF116"/>
    <property type="match status" value="1"/>
</dbReference>
<name>A0A0F3GXY8_9BACT</name>
<organism evidence="1 2">
    <name type="scientific">Candidatus Magnetobacterium bavaricum</name>
    <dbReference type="NCBI Taxonomy" id="29290"/>
    <lineage>
        <taxon>Bacteria</taxon>
        <taxon>Pseudomonadati</taxon>
        <taxon>Nitrospirota</taxon>
        <taxon>Thermodesulfovibrionia</taxon>
        <taxon>Thermodesulfovibrionales</taxon>
        <taxon>Candidatus Magnetobacteriaceae</taxon>
        <taxon>Candidatus Magnetobacterium</taxon>
    </lineage>
</organism>
<gene>
    <name evidence="1" type="ORF">MBAV_002231</name>
</gene>
<dbReference type="EMBL" id="LACI01000962">
    <property type="protein sequence ID" value="KJU85573.1"/>
    <property type="molecule type" value="Genomic_DNA"/>
</dbReference>
<evidence type="ECO:0000313" key="2">
    <source>
        <dbReference type="Proteomes" id="UP000033423"/>
    </source>
</evidence>
<dbReference type="PIRSF" id="PIRSF006594">
    <property type="entry name" value="UCP006594"/>
    <property type="match status" value="1"/>
</dbReference>
<dbReference type="PANTHER" id="PTHR43801">
    <property type="entry name" value="NUCLEOTIDE-BINDING PROTEIN-RELATED"/>
    <property type="match status" value="1"/>
</dbReference>